<keyword evidence="2" id="KW-0472">Membrane</keyword>
<dbReference type="RefSeq" id="WP_157719990.1">
    <property type="nucleotide sequence ID" value="NZ_LT629799.1"/>
</dbReference>
<dbReference type="Pfam" id="PF07331">
    <property type="entry name" value="TctB"/>
    <property type="match status" value="1"/>
</dbReference>
<evidence type="ECO:0000313" key="4">
    <source>
        <dbReference type="EMBL" id="SDU98546.1"/>
    </source>
</evidence>
<feature type="transmembrane region" description="Helical" evidence="2">
    <location>
        <begin position="113"/>
        <end position="140"/>
    </location>
</feature>
<dbReference type="AlphaFoldDB" id="A0A1H2N186"/>
<evidence type="ECO:0000256" key="1">
    <source>
        <dbReference type="SAM" id="MobiDB-lite"/>
    </source>
</evidence>
<keyword evidence="5" id="KW-1185">Reference proteome</keyword>
<feature type="transmembrane region" description="Helical" evidence="2">
    <location>
        <begin position="32"/>
        <end position="54"/>
    </location>
</feature>
<dbReference type="EMBL" id="LT629799">
    <property type="protein sequence ID" value="SDU98546.1"/>
    <property type="molecule type" value="Genomic_DNA"/>
</dbReference>
<keyword evidence="2" id="KW-0812">Transmembrane</keyword>
<name>A0A1H2N186_9ACTN</name>
<dbReference type="InterPro" id="IPR009936">
    <property type="entry name" value="DUF1468"/>
</dbReference>
<protein>
    <submittedName>
        <fullName evidence="4">Putative tricarboxylic transport membrane protein</fullName>
    </submittedName>
</protein>
<feature type="domain" description="DUF1468" evidence="3">
    <location>
        <begin position="34"/>
        <end position="176"/>
    </location>
</feature>
<feature type="region of interest" description="Disordered" evidence="1">
    <location>
        <begin position="1"/>
        <end position="24"/>
    </location>
</feature>
<dbReference type="Proteomes" id="UP000198825">
    <property type="component" value="Chromosome I"/>
</dbReference>
<proteinExistence type="predicted"/>
<accession>A0A1H2N186</accession>
<dbReference type="STRING" id="546874.SAMN04488544_3013"/>
<keyword evidence="2" id="KW-1133">Transmembrane helix</keyword>
<evidence type="ECO:0000256" key="2">
    <source>
        <dbReference type="SAM" id="Phobius"/>
    </source>
</evidence>
<organism evidence="4 5">
    <name type="scientific">Microlunatus sagamiharensis</name>
    <dbReference type="NCBI Taxonomy" id="546874"/>
    <lineage>
        <taxon>Bacteria</taxon>
        <taxon>Bacillati</taxon>
        <taxon>Actinomycetota</taxon>
        <taxon>Actinomycetes</taxon>
        <taxon>Propionibacteriales</taxon>
        <taxon>Propionibacteriaceae</taxon>
        <taxon>Microlunatus</taxon>
    </lineage>
</organism>
<dbReference type="OrthoDB" id="5119225at2"/>
<evidence type="ECO:0000259" key="3">
    <source>
        <dbReference type="Pfam" id="PF07331"/>
    </source>
</evidence>
<feature type="transmembrane region" description="Helical" evidence="2">
    <location>
        <begin position="66"/>
        <end position="86"/>
    </location>
</feature>
<reference evidence="5" key="1">
    <citation type="submission" date="2016-10" db="EMBL/GenBank/DDBJ databases">
        <authorList>
            <person name="Varghese N."/>
            <person name="Submissions S."/>
        </authorList>
    </citation>
    <scope>NUCLEOTIDE SEQUENCE [LARGE SCALE GENOMIC DNA]</scope>
    <source>
        <strain evidence="5">DSM 21743</strain>
    </source>
</reference>
<evidence type="ECO:0000313" key="5">
    <source>
        <dbReference type="Proteomes" id="UP000198825"/>
    </source>
</evidence>
<gene>
    <name evidence="4" type="ORF">SAMN04488544_3013</name>
</gene>
<feature type="transmembrane region" description="Helical" evidence="2">
    <location>
        <begin position="152"/>
        <end position="175"/>
    </location>
</feature>
<sequence length="189" mass="19458">MSTAEPAATQPRTPPPSEVVAPPERPRNWGELALGVLLALLGVYLVVGAGSIIVPGSSNTVGPRFFPYLVGAATIVVGGMLAVRVLRGDQGPEEGGEDVDPDARTSWRSVGTIALAFLAHALLINVIGWPLAVTLMFGAVSWSLGARGIVRPLVAGGIVSVVVWLVFVKALGVLLPGGILLELATGWIG</sequence>